<dbReference type="InterPro" id="IPR045263">
    <property type="entry name" value="GLUT"/>
</dbReference>
<gene>
    <name evidence="8" type="ORF">DdX_15902</name>
</gene>
<dbReference type="Pfam" id="PF00083">
    <property type="entry name" value="Sugar_tr"/>
    <property type="match status" value="1"/>
</dbReference>
<feature type="transmembrane region" description="Helical" evidence="6">
    <location>
        <begin position="421"/>
        <end position="442"/>
    </location>
</feature>
<dbReference type="InterPro" id="IPR003663">
    <property type="entry name" value="Sugar/inositol_transpt"/>
</dbReference>
<dbReference type="PANTHER" id="PTHR23503:SF50">
    <property type="entry name" value="MAJOR FACILITATOR SUPERFAMILY (MFS) PROFILE DOMAIN-CONTAINING PROTEIN"/>
    <property type="match status" value="1"/>
</dbReference>
<evidence type="ECO:0000256" key="1">
    <source>
        <dbReference type="ARBA" id="ARBA00004141"/>
    </source>
</evidence>
<feature type="transmembrane region" description="Helical" evidence="6">
    <location>
        <begin position="75"/>
        <end position="97"/>
    </location>
</feature>
<proteinExistence type="predicted"/>
<feature type="region of interest" description="Disordered" evidence="5">
    <location>
        <begin position="484"/>
        <end position="503"/>
    </location>
</feature>
<dbReference type="InterPro" id="IPR020846">
    <property type="entry name" value="MFS_dom"/>
</dbReference>
<feature type="transmembrane region" description="Helical" evidence="6">
    <location>
        <begin position="382"/>
        <end position="409"/>
    </location>
</feature>
<dbReference type="PANTHER" id="PTHR23503">
    <property type="entry name" value="SOLUTE CARRIER FAMILY 2"/>
    <property type="match status" value="1"/>
</dbReference>
<evidence type="ECO:0000259" key="7">
    <source>
        <dbReference type="PROSITE" id="PS50850"/>
    </source>
</evidence>
<organism evidence="8 9">
    <name type="scientific">Ditylenchus destructor</name>
    <dbReference type="NCBI Taxonomy" id="166010"/>
    <lineage>
        <taxon>Eukaryota</taxon>
        <taxon>Metazoa</taxon>
        <taxon>Ecdysozoa</taxon>
        <taxon>Nematoda</taxon>
        <taxon>Chromadorea</taxon>
        <taxon>Rhabditida</taxon>
        <taxon>Tylenchina</taxon>
        <taxon>Tylenchomorpha</taxon>
        <taxon>Sphaerularioidea</taxon>
        <taxon>Anguinidae</taxon>
        <taxon>Anguininae</taxon>
        <taxon>Ditylenchus</taxon>
    </lineage>
</organism>
<feature type="domain" description="Major facilitator superfamily (MFS) profile" evidence="7">
    <location>
        <begin position="26"/>
        <end position="475"/>
    </location>
</feature>
<evidence type="ECO:0000313" key="8">
    <source>
        <dbReference type="EMBL" id="KAI1701730.1"/>
    </source>
</evidence>
<dbReference type="GO" id="GO:0015149">
    <property type="term" value="F:hexose transmembrane transporter activity"/>
    <property type="evidence" value="ECO:0007669"/>
    <property type="project" value="TreeGrafter"/>
</dbReference>
<keyword evidence="4 6" id="KW-0472">Membrane</keyword>
<feature type="compositionally biased region" description="Polar residues" evidence="5">
    <location>
        <begin position="492"/>
        <end position="503"/>
    </location>
</feature>
<keyword evidence="8" id="KW-0813">Transport</keyword>
<feature type="transmembrane region" description="Helical" evidence="6">
    <location>
        <begin position="321"/>
        <end position="341"/>
    </location>
</feature>
<dbReference type="Gene3D" id="1.20.1250.20">
    <property type="entry name" value="MFS general substrate transporter like domains"/>
    <property type="match status" value="1"/>
</dbReference>
<dbReference type="GO" id="GO:0016020">
    <property type="term" value="C:membrane"/>
    <property type="evidence" value="ECO:0007669"/>
    <property type="project" value="UniProtKB-SubCell"/>
</dbReference>
<feature type="transmembrane region" description="Helical" evidence="6">
    <location>
        <begin position="109"/>
        <end position="128"/>
    </location>
</feature>
<protein>
    <submittedName>
        <fullName evidence="8">Sugar transporter domain-containing protein</fullName>
    </submittedName>
</protein>
<comment type="caution">
    <text evidence="8">The sequence shown here is derived from an EMBL/GenBank/DDBJ whole genome shotgun (WGS) entry which is preliminary data.</text>
</comment>
<sequence>MISSELERLWEVVESHHRTHRLIIIIVSVTMLTVAPVGYHIIVLNVPSKTIQTAIALELNERYAIELKGAAMDMAWSFIVSCQSIGALVSCFMIVPLEKRYGAKHSLMFVNNLFLLAGSAAFLISHQINTLGMLILGRLLIGVYTGIGCALVPIYIQELAPAKLKGALCCFVHIAICFGSAIGAILSLQNILGGTYLWTYLLTLPIVLGIAQMVMGRYVHEPPSHFLVNSPPNYQELAARSVRFYYTLDHLNDDEALTEYSRMVAKLPPQMSLKEALAEPKVRRGVWLGMMVSTAQIFSGSMAAVSYSTSMLDSVSFTASLTPYMPAIGAFLSVILTLPALRFVETCGRRSLLLNTLAVCLVANILLTVFSLLSQWLGQGGWASLAFCLSFFMYGVGYNVGVGPVAYFIPGELVNPEAASVAMGCAVAVNWLCTMLTTLFYYPINELVGGFSFLMFALPTAYFLVYLNKHLPRLEPRLRDYLSEPEDDNLSEPHTSHYQTFPA</sequence>
<keyword evidence="3 6" id="KW-1133">Transmembrane helix</keyword>
<feature type="transmembrane region" description="Helical" evidence="6">
    <location>
        <begin position="353"/>
        <end position="376"/>
    </location>
</feature>
<feature type="transmembrane region" description="Helical" evidence="6">
    <location>
        <begin position="286"/>
        <end position="309"/>
    </location>
</feature>
<feature type="transmembrane region" description="Helical" evidence="6">
    <location>
        <begin position="134"/>
        <end position="156"/>
    </location>
</feature>
<feature type="transmembrane region" description="Helical" evidence="6">
    <location>
        <begin position="21"/>
        <end position="42"/>
    </location>
</feature>
<evidence type="ECO:0000256" key="6">
    <source>
        <dbReference type="SAM" id="Phobius"/>
    </source>
</evidence>
<dbReference type="PROSITE" id="PS50850">
    <property type="entry name" value="MFS"/>
    <property type="match status" value="1"/>
</dbReference>
<dbReference type="InterPro" id="IPR005828">
    <property type="entry name" value="MFS_sugar_transport-like"/>
</dbReference>
<feature type="transmembrane region" description="Helical" evidence="6">
    <location>
        <begin position="168"/>
        <end position="191"/>
    </location>
</feature>
<evidence type="ECO:0000256" key="3">
    <source>
        <dbReference type="ARBA" id="ARBA00022989"/>
    </source>
</evidence>
<dbReference type="EMBL" id="JAKKPZ010000112">
    <property type="protein sequence ID" value="KAI1701730.1"/>
    <property type="molecule type" value="Genomic_DNA"/>
</dbReference>
<dbReference type="InterPro" id="IPR005829">
    <property type="entry name" value="Sugar_transporter_CS"/>
</dbReference>
<keyword evidence="9" id="KW-1185">Reference proteome</keyword>
<feature type="transmembrane region" description="Helical" evidence="6">
    <location>
        <begin position="448"/>
        <end position="467"/>
    </location>
</feature>
<feature type="transmembrane region" description="Helical" evidence="6">
    <location>
        <begin position="197"/>
        <end position="215"/>
    </location>
</feature>
<reference evidence="8" key="1">
    <citation type="submission" date="2022-01" db="EMBL/GenBank/DDBJ databases">
        <title>Genome Sequence Resource for Two Populations of Ditylenchus destructor, the Migratory Endoparasitic Phytonematode.</title>
        <authorList>
            <person name="Zhang H."/>
            <person name="Lin R."/>
            <person name="Xie B."/>
        </authorList>
    </citation>
    <scope>NUCLEOTIDE SEQUENCE</scope>
    <source>
        <strain evidence="8">BazhouSP</strain>
    </source>
</reference>
<dbReference type="AlphaFoldDB" id="A0AAD4MR98"/>
<dbReference type="Proteomes" id="UP001201812">
    <property type="component" value="Unassembled WGS sequence"/>
</dbReference>
<accession>A0AAD4MR98</accession>
<dbReference type="PROSITE" id="PS00217">
    <property type="entry name" value="SUGAR_TRANSPORT_2"/>
    <property type="match status" value="1"/>
</dbReference>
<name>A0AAD4MR98_9BILA</name>
<evidence type="ECO:0000256" key="5">
    <source>
        <dbReference type="SAM" id="MobiDB-lite"/>
    </source>
</evidence>
<evidence type="ECO:0000256" key="4">
    <source>
        <dbReference type="ARBA" id="ARBA00023136"/>
    </source>
</evidence>
<comment type="subcellular location">
    <subcellularLocation>
        <location evidence="1">Membrane</location>
        <topology evidence="1">Multi-pass membrane protein</topology>
    </subcellularLocation>
</comment>
<keyword evidence="8" id="KW-0762">Sugar transport</keyword>
<dbReference type="SUPFAM" id="SSF103473">
    <property type="entry name" value="MFS general substrate transporter"/>
    <property type="match status" value="1"/>
</dbReference>
<keyword evidence="2 6" id="KW-0812">Transmembrane</keyword>
<evidence type="ECO:0000256" key="2">
    <source>
        <dbReference type="ARBA" id="ARBA00022692"/>
    </source>
</evidence>
<dbReference type="InterPro" id="IPR036259">
    <property type="entry name" value="MFS_trans_sf"/>
</dbReference>
<dbReference type="PRINTS" id="PR00171">
    <property type="entry name" value="SUGRTRNSPORT"/>
</dbReference>
<evidence type="ECO:0000313" key="9">
    <source>
        <dbReference type="Proteomes" id="UP001201812"/>
    </source>
</evidence>